<feature type="compositionally biased region" description="Basic and acidic residues" evidence="1">
    <location>
        <begin position="41"/>
        <end position="50"/>
    </location>
</feature>
<reference evidence="3" key="4">
    <citation type="submission" date="2017-01" db="UniProtKB">
        <authorList>
            <consortium name="EnsemblFungi"/>
        </authorList>
    </citation>
    <scope>IDENTIFICATION</scope>
    <source>
        <strain evidence="3">PH-1 / ATCC MYA-4620 / FGSC 9075 / NRRL 31084</strain>
    </source>
</reference>
<reference evidence="3 4" key="2">
    <citation type="journal article" date="2010" name="Nature">
        <title>Comparative genomics reveals mobile pathogenicity chromosomes in Fusarium.</title>
        <authorList>
            <person name="Ma L.J."/>
            <person name="van der Does H.C."/>
            <person name="Borkovich K.A."/>
            <person name="Coleman J.J."/>
            <person name="Daboussi M.J."/>
            <person name="Di Pietro A."/>
            <person name="Dufresne M."/>
            <person name="Freitag M."/>
            <person name="Grabherr M."/>
            <person name="Henrissat B."/>
            <person name="Houterman P.M."/>
            <person name="Kang S."/>
            <person name="Shim W.B."/>
            <person name="Woloshuk C."/>
            <person name="Xie X."/>
            <person name="Xu J.R."/>
            <person name="Antoniw J."/>
            <person name="Baker S.E."/>
            <person name="Bluhm B.H."/>
            <person name="Breakspear A."/>
            <person name="Brown D.W."/>
            <person name="Butchko R.A."/>
            <person name="Chapman S."/>
            <person name="Coulson R."/>
            <person name="Coutinho P.M."/>
            <person name="Danchin E.G."/>
            <person name="Diener A."/>
            <person name="Gale L.R."/>
            <person name="Gardiner D.M."/>
            <person name="Goff S."/>
            <person name="Hammond-Kosack K.E."/>
            <person name="Hilburn K."/>
            <person name="Hua-Van A."/>
            <person name="Jonkers W."/>
            <person name="Kazan K."/>
            <person name="Kodira C.D."/>
            <person name="Koehrsen M."/>
            <person name="Kumar L."/>
            <person name="Lee Y.H."/>
            <person name="Li L."/>
            <person name="Manners J.M."/>
            <person name="Miranda-Saavedra D."/>
            <person name="Mukherjee M."/>
            <person name="Park G."/>
            <person name="Park J."/>
            <person name="Park S.Y."/>
            <person name="Proctor R.H."/>
            <person name="Regev A."/>
            <person name="Ruiz-Roldan M.C."/>
            <person name="Sain D."/>
            <person name="Sakthikumar S."/>
            <person name="Sykes S."/>
            <person name="Schwartz D.C."/>
            <person name="Turgeon B.G."/>
            <person name="Wapinski I."/>
            <person name="Yoder O."/>
            <person name="Young S."/>
            <person name="Zeng Q."/>
            <person name="Zhou S."/>
            <person name="Galagan J."/>
            <person name="Cuomo C.A."/>
            <person name="Kistler H.C."/>
            <person name="Rep M."/>
        </authorList>
    </citation>
    <scope>GENOME REANNOTATION</scope>
    <source>
        <strain evidence="4">ATCC MYA-4620 / CBS 123657 / FGSC 9075 / NRRL 31084 / PH-1</strain>
        <strain evidence="3">PH-1 / ATCC MYA-4620 / FGSC 9075 / NRRL 31084</strain>
    </source>
</reference>
<organism evidence="2 4">
    <name type="scientific">Gibberella zeae (strain ATCC MYA-4620 / CBS 123657 / FGSC 9075 / NRRL 31084 / PH-1)</name>
    <name type="common">Wheat head blight fungus</name>
    <name type="synonym">Fusarium graminearum</name>
    <dbReference type="NCBI Taxonomy" id="229533"/>
    <lineage>
        <taxon>Eukaryota</taxon>
        <taxon>Fungi</taxon>
        <taxon>Dikarya</taxon>
        <taxon>Ascomycota</taxon>
        <taxon>Pezizomycotina</taxon>
        <taxon>Sordariomycetes</taxon>
        <taxon>Hypocreomycetidae</taxon>
        <taxon>Hypocreales</taxon>
        <taxon>Nectriaceae</taxon>
        <taxon>Fusarium</taxon>
    </lineage>
</organism>
<dbReference type="EMBL" id="HG970333">
    <property type="protein sequence ID" value="CEF77255.1"/>
    <property type="molecule type" value="Genomic_DNA"/>
</dbReference>
<name>A0A098DFL3_GIBZE</name>
<reference evidence="3 4" key="1">
    <citation type="journal article" date="2007" name="Science">
        <title>The Fusarium graminearum genome reveals a link between localized polymorphism and pathogen specialization.</title>
        <authorList>
            <person name="Cuomo C.A."/>
            <person name="Gueldener U."/>
            <person name="Xu J.-R."/>
            <person name="Trail F."/>
            <person name="Turgeon B.G."/>
            <person name="Di Pietro A."/>
            <person name="Walton J.D."/>
            <person name="Ma L.-J."/>
            <person name="Baker S.E."/>
            <person name="Rep M."/>
            <person name="Adam G."/>
            <person name="Antoniw J."/>
            <person name="Baldwin T."/>
            <person name="Calvo S.E."/>
            <person name="Chang Y.-L."/>
            <person name="DeCaprio D."/>
            <person name="Gale L.R."/>
            <person name="Gnerre S."/>
            <person name="Goswami R.S."/>
            <person name="Hammond-Kosack K."/>
            <person name="Harris L.J."/>
            <person name="Hilburn K."/>
            <person name="Kennell J.C."/>
            <person name="Kroken S."/>
            <person name="Magnuson J.K."/>
            <person name="Mannhaupt G."/>
            <person name="Mauceli E.W."/>
            <person name="Mewes H.-W."/>
            <person name="Mitterbauer R."/>
            <person name="Muehlbauer G."/>
            <person name="Muensterkoetter M."/>
            <person name="Nelson D."/>
            <person name="O'Donnell K."/>
            <person name="Ouellet T."/>
            <person name="Qi W."/>
            <person name="Quesneville H."/>
            <person name="Roncero M.I.G."/>
            <person name="Seong K.-Y."/>
            <person name="Tetko I.V."/>
            <person name="Urban M."/>
            <person name="Waalwijk C."/>
            <person name="Ward T.J."/>
            <person name="Yao J."/>
            <person name="Birren B.W."/>
            <person name="Kistler H.C."/>
        </authorList>
    </citation>
    <scope>NUCLEOTIDE SEQUENCE [LARGE SCALE GENOMIC DNA]</scope>
    <source>
        <strain evidence="4">ATCC MYA-4620 / CBS 123657 / FGSC 9075 / NRRL 31084 / PH-1</strain>
        <strain evidence="3">PH-1 / ATCC MYA-4620 / FGSC 9075 / NRRL 31084</strain>
    </source>
</reference>
<dbReference type="InParanoid" id="A0A098DFL3"/>
<evidence type="ECO:0000313" key="4">
    <source>
        <dbReference type="Proteomes" id="UP000070720"/>
    </source>
</evidence>
<protein>
    <submittedName>
        <fullName evidence="2">Chromosome 2, complete genome</fullName>
    </submittedName>
</protein>
<evidence type="ECO:0000313" key="2">
    <source>
        <dbReference type="EMBL" id="CEF77255.1"/>
    </source>
</evidence>
<keyword evidence="4" id="KW-1185">Reference proteome</keyword>
<reference evidence="2 4" key="3">
    <citation type="journal article" date="2015" name="BMC Genomics">
        <title>The completed genome sequence of the pathogenic ascomycete fungus Fusarium graminearum.</title>
        <authorList>
            <person name="King R."/>
            <person name="Urban M."/>
            <person name="Hammond-Kosack M.C."/>
            <person name="Hassani-Pak K."/>
            <person name="Hammond-Kosack K.E."/>
        </authorList>
    </citation>
    <scope>NUCLEOTIDE SEQUENCE [LARGE SCALE GENOMIC DNA]</scope>
    <source>
        <strain evidence="4">ATCC MYA-4620 / CBS 123657 / FGSC 9075 / NRRL 31084 / PH-1</strain>
        <strain evidence="2">PH-1</strain>
    </source>
</reference>
<dbReference type="AlphaFoldDB" id="A0A098DFL3"/>
<proteinExistence type="predicted"/>
<evidence type="ECO:0000256" key="1">
    <source>
        <dbReference type="SAM" id="MobiDB-lite"/>
    </source>
</evidence>
<accession>A0A098DFL3</accession>
<accession>A0A0E0S180</accession>
<feature type="region of interest" description="Disordered" evidence="1">
    <location>
        <begin position="31"/>
        <end position="50"/>
    </location>
</feature>
<dbReference type="EnsemblFungi" id="CEF77255">
    <property type="protein sequence ID" value="CEF77255"/>
    <property type="gene ID" value="FGRRES_15517"/>
</dbReference>
<gene>
    <name evidence="2" type="ORF">FGRAMPH1_01T10905</name>
</gene>
<evidence type="ECO:0000313" key="3">
    <source>
        <dbReference type="EnsemblFungi" id="CEF77255"/>
    </source>
</evidence>
<dbReference type="Proteomes" id="UP000070720">
    <property type="component" value="Chromosome 2"/>
</dbReference>
<sequence length="50" mass="5675">MCNHTGYYCGNKETGTKGQWLMDITNGTLSIRQEGDSDESQENKSRPVFF</sequence>
<dbReference type="VEuPathDB" id="FungiDB:FGRAMPH1_01G10905"/>